<dbReference type="OrthoDB" id="9792162at2"/>
<dbReference type="Gene3D" id="3.90.180.10">
    <property type="entry name" value="Medium-chain alcohol dehydrogenases, catalytic domain"/>
    <property type="match status" value="1"/>
</dbReference>
<sequence length="68" mass="7568">YLPRGVRLSAYGGGSADLPPDVFQHYLDRIATGQFSTGPIHVYTLDQIRDAHHDMEHGNHTGKLVVRL</sequence>
<dbReference type="Pfam" id="PF13602">
    <property type="entry name" value="ADH_zinc_N_2"/>
    <property type="match status" value="1"/>
</dbReference>
<feature type="non-terminal residue" evidence="1">
    <location>
        <position position="1"/>
    </location>
</feature>
<dbReference type="EMBL" id="VCLA01000190">
    <property type="protein sequence ID" value="MQT04263.1"/>
    <property type="molecule type" value="Genomic_DNA"/>
</dbReference>
<dbReference type="Proteomes" id="UP000419138">
    <property type="component" value="Unassembled WGS sequence"/>
</dbReference>
<dbReference type="RefSeq" id="WP_153525697.1">
    <property type="nucleotide sequence ID" value="NZ_VCLA01000190.1"/>
</dbReference>
<protein>
    <submittedName>
        <fullName evidence="1">Zinc-binding dehydrogenase</fullName>
    </submittedName>
</protein>
<accession>A0A646KPV2</accession>
<gene>
    <name evidence="1" type="ORF">FF041_30110</name>
</gene>
<proteinExistence type="predicted"/>
<evidence type="ECO:0000313" key="1">
    <source>
        <dbReference type="EMBL" id="MQT04263.1"/>
    </source>
</evidence>
<evidence type="ECO:0000313" key="2">
    <source>
        <dbReference type="Proteomes" id="UP000419138"/>
    </source>
</evidence>
<comment type="caution">
    <text evidence="1">The sequence shown here is derived from an EMBL/GenBank/DDBJ whole genome shotgun (WGS) entry which is preliminary data.</text>
</comment>
<keyword evidence="2" id="KW-1185">Reference proteome</keyword>
<name>A0A646KPV2_STRJU</name>
<reference evidence="1 2" key="1">
    <citation type="submission" date="2019-05" db="EMBL/GenBank/DDBJ databases">
        <title>Comparative genomics and metabolomics analyses of clavulanic acid producing Streptomyces species provides insight into specialized metabolism and evolution of beta-lactam biosynthetic gene clusters.</title>
        <authorList>
            <person name="Moore M.A."/>
            <person name="Cruz-Morales P."/>
            <person name="Barona Gomez F."/>
            <person name="Kapil T."/>
        </authorList>
    </citation>
    <scope>NUCLEOTIDE SEQUENCE [LARGE SCALE GENOMIC DNA]</scope>
    <source>
        <strain evidence="1 2">NRRL 5741</strain>
    </source>
</reference>
<dbReference type="AlphaFoldDB" id="A0A646KPV2"/>
<organism evidence="1 2">
    <name type="scientific">Streptomyces jumonjinensis</name>
    <dbReference type="NCBI Taxonomy" id="1945"/>
    <lineage>
        <taxon>Bacteria</taxon>
        <taxon>Bacillati</taxon>
        <taxon>Actinomycetota</taxon>
        <taxon>Actinomycetes</taxon>
        <taxon>Kitasatosporales</taxon>
        <taxon>Streptomycetaceae</taxon>
        <taxon>Streptomyces</taxon>
    </lineage>
</organism>